<evidence type="ECO:0000256" key="1">
    <source>
        <dbReference type="SAM" id="MobiDB-lite"/>
    </source>
</evidence>
<name>A0ABW2ZVB5_9MICO</name>
<keyword evidence="2" id="KW-0812">Transmembrane</keyword>
<comment type="caution">
    <text evidence="3">The sequence shown here is derived from an EMBL/GenBank/DDBJ whole genome shotgun (WGS) entry which is preliminary data.</text>
</comment>
<proteinExistence type="predicted"/>
<keyword evidence="4" id="KW-1185">Reference proteome</keyword>
<reference evidence="4" key="1">
    <citation type="journal article" date="2019" name="Int. J. Syst. Evol. Microbiol.">
        <title>The Global Catalogue of Microorganisms (GCM) 10K type strain sequencing project: providing services to taxonomists for standard genome sequencing and annotation.</title>
        <authorList>
            <consortium name="The Broad Institute Genomics Platform"/>
            <consortium name="The Broad Institute Genome Sequencing Center for Infectious Disease"/>
            <person name="Wu L."/>
            <person name="Ma J."/>
        </authorList>
    </citation>
    <scope>NUCLEOTIDE SEQUENCE [LARGE SCALE GENOMIC DNA]</scope>
    <source>
        <strain evidence="4">CCUG 50754</strain>
    </source>
</reference>
<protein>
    <submittedName>
        <fullName evidence="3">DUF4190 domain-containing protein</fullName>
    </submittedName>
</protein>
<dbReference type="EMBL" id="JBHTIM010000001">
    <property type="protein sequence ID" value="MFD0782279.1"/>
    <property type="molecule type" value="Genomic_DNA"/>
</dbReference>
<feature type="transmembrane region" description="Helical" evidence="2">
    <location>
        <begin position="87"/>
        <end position="120"/>
    </location>
</feature>
<accession>A0ABW2ZVB5</accession>
<keyword evidence="2" id="KW-1133">Transmembrane helix</keyword>
<gene>
    <name evidence="3" type="ORF">ACFQZV_13330</name>
</gene>
<dbReference type="Proteomes" id="UP001597042">
    <property type="component" value="Unassembled WGS sequence"/>
</dbReference>
<feature type="region of interest" description="Disordered" evidence="1">
    <location>
        <begin position="1"/>
        <end position="70"/>
    </location>
</feature>
<evidence type="ECO:0000256" key="2">
    <source>
        <dbReference type="SAM" id="Phobius"/>
    </source>
</evidence>
<evidence type="ECO:0000313" key="4">
    <source>
        <dbReference type="Proteomes" id="UP001597042"/>
    </source>
</evidence>
<dbReference type="RefSeq" id="WP_378752346.1">
    <property type="nucleotide sequence ID" value="NZ_JBHSSV010000009.1"/>
</dbReference>
<keyword evidence="2" id="KW-0472">Membrane</keyword>
<evidence type="ECO:0000313" key="3">
    <source>
        <dbReference type="EMBL" id="MFD0782279.1"/>
    </source>
</evidence>
<sequence length="162" mass="17310">MTDEPDSRRAQRKGGQQPPRVVEEGPSPDVDVVAESARMPGAHRGGFQRWPTAPVEVTSQSAPSEPGAEDGLRAEWVFSDERPPRGVAGWALAFSIVGLLASLVVGWAFPLGLVGIVTAIVALRRPFESRGVAVWAIALGVLSVLYSVLWLVWAASRANLFA</sequence>
<organism evidence="3 4">
    <name type="scientific">Microbacterium koreense</name>
    <dbReference type="NCBI Taxonomy" id="323761"/>
    <lineage>
        <taxon>Bacteria</taxon>
        <taxon>Bacillati</taxon>
        <taxon>Actinomycetota</taxon>
        <taxon>Actinomycetes</taxon>
        <taxon>Micrococcales</taxon>
        <taxon>Microbacteriaceae</taxon>
        <taxon>Microbacterium</taxon>
    </lineage>
</organism>
<feature type="transmembrane region" description="Helical" evidence="2">
    <location>
        <begin position="132"/>
        <end position="153"/>
    </location>
</feature>